<dbReference type="Pfam" id="PF00291">
    <property type="entry name" value="PALP"/>
    <property type="match status" value="1"/>
</dbReference>
<dbReference type="InterPro" id="IPR001926">
    <property type="entry name" value="TrpB-like_PALP"/>
</dbReference>
<evidence type="ECO:0000313" key="7">
    <source>
        <dbReference type="EMBL" id="RJF33717.1"/>
    </source>
</evidence>
<dbReference type="InterPro" id="IPR027278">
    <property type="entry name" value="ACCD_DCysDesulf"/>
</dbReference>
<dbReference type="GO" id="GO:0019148">
    <property type="term" value="F:D-cysteine desulfhydrase activity"/>
    <property type="evidence" value="ECO:0007669"/>
    <property type="project" value="TreeGrafter"/>
</dbReference>
<dbReference type="PANTHER" id="PTHR43780">
    <property type="entry name" value="1-AMINOCYCLOPROPANE-1-CARBOXYLATE DEAMINASE-RELATED"/>
    <property type="match status" value="1"/>
</dbReference>
<evidence type="ECO:0000256" key="4">
    <source>
        <dbReference type="PIRSR" id="PIRSR006278-1"/>
    </source>
</evidence>
<comment type="similarity">
    <text evidence="2">Belongs to the ACC deaminase/D-cysteine desulfhydrase family.</text>
</comment>
<gene>
    <name evidence="7" type="ORF">D4741_17365</name>
</gene>
<evidence type="ECO:0000256" key="1">
    <source>
        <dbReference type="ARBA" id="ARBA00001933"/>
    </source>
</evidence>
<dbReference type="PANTHER" id="PTHR43780:SF2">
    <property type="entry name" value="1-AMINOCYCLOPROPANE-1-CARBOXYLATE DEAMINASE-RELATED"/>
    <property type="match status" value="1"/>
</dbReference>
<evidence type="ECO:0000313" key="8">
    <source>
        <dbReference type="Proteomes" id="UP000265938"/>
    </source>
</evidence>
<feature type="domain" description="Tryptophan synthase beta chain-like PALP" evidence="6">
    <location>
        <begin position="19"/>
        <end position="285"/>
    </location>
</feature>
<evidence type="ECO:0000256" key="5">
    <source>
        <dbReference type="PIRSR" id="PIRSR006278-2"/>
    </source>
</evidence>
<reference evidence="7 8" key="1">
    <citation type="submission" date="2018-09" db="EMBL/GenBank/DDBJ databases">
        <title>Identification of marine bacteria producing industrial enzymes.</title>
        <authorList>
            <person name="Cheng T.H."/>
            <person name="Saidin J."/>
            <person name="Muhd D.D."/>
            <person name="Isa M.N.M."/>
            <person name="Bakar M.F.A."/>
            <person name="Ismail N."/>
        </authorList>
    </citation>
    <scope>NUCLEOTIDE SEQUENCE [LARGE SCALE GENOMIC DNA]</scope>
    <source>
        <strain evidence="7 8">MNAD 1.6</strain>
    </source>
</reference>
<dbReference type="InterPro" id="IPR036052">
    <property type="entry name" value="TrpB-like_PALP_sf"/>
</dbReference>
<evidence type="ECO:0000256" key="2">
    <source>
        <dbReference type="ARBA" id="ARBA00008639"/>
    </source>
</evidence>
<dbReference type="EMBL" id="QYSE01000005">
    <property type="protein sequence ID" value="RJF33717.1"/>
    <property type="molecule type" value="Genomic_DNA"/>
</dbReference>
<evidence type="ECO:0000259" key="6">
    <source>
        <dbReference type="Pfam" id="PF00291"/>
    </source>
</evidence>
<dbReference type="PIRSF" id="PIRSF006278">
    <property type="entry name" value="ACCD_DCysDesulf"/>
    <property type="match status" value="1"/>
</dbReference>
<keyword evidence="3 5" id="KW-0663">Pyridoxal phosphate</keyword>
<comment type="cofactor">
    <cofactor evidence="1">
        <name>pyridoxal 5'-phosphate</name>
        <dbReference type="ChEBI" id="CHEBI:597326"/>
    </cofactor>
</comment>
<evidence type="ECO:0000256" key="3">
    <source>
        <dbReference type="ARBA" id="ARBA00022898"/>
    </source>
</evidence>
<protein>
    <submittedName>
        <fullName evidence="7">1-aminocyclopropane-1-carboxylate deaminase/D-cysteine desulfhydrase</fullName>
    </submittedName>
</protein>
<dbReference type="AlphaFoldDB" id="A0A3A3EI76"/>
<proteinExistence type="inferred from homology"/>
<feature type="active site" description="Nucleophile" evidence="4">
    <location>
        <position position="68"/>
    </location>
</feature>
<sequence length="300" mass="33142">MVNSSFESPVQTIHHHLLAERKIQLSIKRDDLIHPQISGNKWRKLKFNLDAMQQQGKSELLTFGGAFSNHIHATATAGKLFGFKTHGIIRGPELDEANPTLHYAKQCGMSLHPVNRITYRLRHDQAYLAQLQAQFPNAYILPEGGTNAAALLGCKELAQSLPSCDVIACPTGSGGTLAGLIEGAPQHTKLLGVAVLKQADYLIEEIKLLSNKAKQQQNWQLLCDFHDGGYGKFSDDLWQFCQTFSSQHAIPLEPIYSGKMLYAVWQLIEQGYFAEGTHIIAVHTGGLQGLDGLKYRGLID</sequence>
<dbReference type="Proteomes" id="UP000265938">
    <property type="component" value="Unassembled WGS sequence"/>
</dbReference>
<organism evidence="7 8">
    <name type="scientific">Pseudoalteromonas gelatinilytica</name>
    <dbReference type="NCBI Taxonomy" id="1703256"/>
    <lineage>
        <taxon>Bacteria</taxon>
        <taxon>Pseudomonadati</taxon>
        <taxon>Pseudomonadota</taxon>
        <taxon>Gammaproteobacteria</taxon>
        <taxon>Alteromonadales</taxon>
        <taxon>Pseudoalteromonadaceae</taxon>
        <taxon>Pseudoalteromonas</taxon>
    </lineage>
</organism>
<dbReference type="SUPFAM" id="SSF53686">
    <property type="entry name" value="Tryptophan synthase beta subunit-like PLP-dependent enzymes"/>
    <property type="match status" value="1"/>
</dbReference>
<feature type="modified residue" description="N6-(pyridoxal phosphate)lysine" evidence="5">
    <location>
        <position position="41"/>
    </location>
</feature>
<name>A0A3A3EI76_9GAMM</name>
<accession>A0A3A3EI76</accession>
<dbReference type="Gene3D" id="3.40.50.1100">
    <property type="match status" value="2"/>
</dbReference>
<comment type="caution">
    <text evidence="7">The sequence shown here is derived from an EMBL/GenBank/DDBJ whole genome shotgun (WGS) entry which is preliminary data.</text>
</comment>